<reference evidence="2 3" key="1">
    <citation type="journal article" date="2018" name="Mycol. Prog.">
        <title>Coniella lustricola, a new species from submerged detritus.</title>
        <authorList>
            <person name="Raudabaugh D.B."/>
            <person name="Iturriaga T."/>
            <person name="Carver A."/>
            <person name="Mondo S."/>
            <person name="Pangilinan J."/>
            <person name="Lipzen A."/>
            <person name="He G."/>
            <person name="Amirebrahimi M."/>
            <person name="Grigoriev I.V."/>
            <person name="Miller A.N."/>
        </authorList>
    </citation>
    <scope>NUCLEOTIDE SEQUENCE [LARGE SCALE GENOMIC DNA]</scope>
    <source>
        <strain evidence="2 3">B22-T-1</strain>
    </source>
</reference>
<dbReference type="AlphaFoldDB" id="A0A2T3AKA7"/>
<proteinExistence type="predicted"/>
<dbReference type="EMBL" id="KZ678380">
    <property type="protein sequence ID" value="PSS00946.1"/>
    <property type="molecule type" value="Genomic_DNA"/>
</dbReference>
<dbReference type="InParanoid" id="A0A2T3AKA7"/>
<evidence type="ECO:0000313" key="3">
    <source>
        <dbReference type="Proteomes" id="UP000241462"/>
    </source>
</evidence>
<dbReference type="Proteomes" id="UP000241462">
    <property type="component" value="Unassembled WGS sequence"/>
</dbReference>
<keyword evidence="1" id="KW-1133">Transmembrane helix</keyword>
<keyword evidence="3" id="KW-1185">Reference proteome</keyword>
<feature type="transmembrane region" description="Helical" evidence="1">
    <location>
        <begin position="46"/>
        <end position="67"/>
    </location>
</feature>
<organism evidence="2 3">
    <name type="scientific">Coniella lustricola</name>
    <dbReference type="NCBI Taxonomy" id="2025994"/>
    <lineage>
        <taxon>Eukaryota</taxon>
        <taxon>Fungi</taxon>
        <taxon>Dikarya</taxon>
        <taxon>Ascomycota</taxon>
        <taxon>Pezizomycotina</taxon>
        <taxon>Sordariomycetes</taxon>
        <taxon>Sordariomycetidae</taxon>
        <taxon>Diaporthales</taxon>
        <taxon>Schizoparmaceae</taxon>
        <taxon>Coniella</taxon>
    </lineage>
</organism>
<keyword evidence="1" id="KW-0812">Transmembrane</keyword>
<evidence type="ECO:0000256" key="1">
    <source>
        <dbReference type="SAM" id="Phobius"/>
    </source>
</evidence>
<evidence type="ECO:0000313" key="2">
    <source>
        <dbReference type="EMBL" id="PSS00946.1"/>
    </source>
</evidence>
<accession>A0A2T3AKA7</accession>
<gene>
    <name evidence="2" type="ORF">BD289DRAFT_284768</name>
</gene>
<name>A0A2T3AKA7_9PEZI</name>
<feature type="transmembrane region" description="Helical" evidence="1">
    <location>
        <begin position="7"/>
        <end position="26"/>
    </location>
</feature>
<protein>
    <submittedName>
        <fullName evidence="2">Uncharacterized protein</fullName>
    </submittedName>
</protein>
<sequence>MARTSIYIVWVGYAHICIPSSTRSIFSRHLYEQPHFWTLGVSIPGFFLLLSHPIFFLLLLLFLLACLMRVCLIDQGESGCSDRPRGERLFWAWMIRRGLCGAS</sequence>
<keyword evidence="1" id="KW-0472">Membrane</keyword>